<evidence type="ECO:0000313" key="1">
    <source>
        <dbReference type="EMBL" id="CAH1405142.1"/>
    </source>
</evidence>
<keyword evidence="2" id="KW-1185">Reference proteome</keyword>
<dbReference type="EMBL" id="OV725082">
    <property type="protein sequence ID" value="CAH1405142.1"/>
    <property type="molecule type" value="Genomic_DNA"/>
</dbReference>
<name>A0A9P0HNX3_NEZVI</name>
<sequence>MKYHFKPKNVTMTTLAILDKLDIDSERPTEEQVARMFGYEEDYLAGRLTTWQRIKPKVWSLFDEPYSSLAAKRYLE</sequence>
<proteinExistence type="predicted"/>
<dbReference type="AlphaFoldDB" id="A0A9P0HNX3"/>
<accession>A0A9P0HNX3</accession>
<dbReference type="Proteomes" id="UP001152798">
    <property type="component" value="Chromosome 6"/>
</dbReference>
<gene>
    <name evidence="1" type="ORF">NEZAVI_LOCUS13415</name>
</gene>
<dbReference type="OrthoDB" id="10025005at2759"/>
<organism evidence="1 2">
    <name type="scientific">Nezara viridula</name>
    <name type="common">Southern green stink bug</name>
    <name type="synonym">Cimex viridulus</name>
    <dbReference type="NCBI Taxonomy" id="85310"/>
    <lineage>
        <taxon>Eukaryota</taxon>
        <taxon>Metazoa</taxon>
        <taxon>Ecdysozoa</taxon>
        <taxon>Arthropoda</taxon>
        <taxon>Hexapoda</taxon>
        <taxon>Insecta</taxon>
        <taxon>Pterygota</taxon>
        <taxon>Neoptera</taxon>
        <taxon>Paraneoptera</taxon>
        <taxon>Hemiptera</taxon>
        <taxon>Heteroptera</taxon>
        <taxon>Panheteroptera</taxon>
        <taxon>Pentatomomorpha</taxon>
        <taxon>Pentatomoidea</taxon>
        <taxon>Pentatomidae</taxon>
        <taxon>Pentatominae</taxon>
        <taxon>Nezara</taxon>
    </lineage>
</organism>
<evidence type="ECO:0000313" key="2">
    <source>
        <dbReference type="Proteomes" id="UP001152798"/>
    </source>
</evidence>
<protein>
    <submittedName>
        <fullName evidence="1">Uncharacterized protein</fullName>
    </submittedName>
</protein>
<reference evidence="1" key="1">
    <citation type="submission" date="2022-01" db="EMBL/GenBank/DDBJ databases">
        <authorList>
            <person name="King R."/>
        </authorList>
    </citation>
    <scope>NUCLEOTIDE SEQUENCE</scope>
</reference>